<protein>
    <submittedName>
        <fullName evidence="4">Alpha/beta hydrolase</fullName>
    </submittedName>
</protein>
<evidence type="ECO:0000313" key="4">
    <source>
        <dbReference type="EMBL" id="MCU7551383.1"/>
    </source>
</evidence>
<evidence type="ECO:0000259" key="3">
    <source>
        <dbReference type="Pfam" id="PF20434"/>
    </source>
</evidence>
<name>A0A9X2XPI0_9BACT</name>
<sequence length="457" mass="51127">MKLFVEILIIFLASVNLLITRFALVRLRQPTTVPLWLIKVFTSALSPLLFAFSLFVSAIGLVFYSTPVIIISGCSVFLYLIHIVQTTRAPDVSTGLKNMFDDNSESRMEPERKSLLLSKRYVLWLPKSPEPIFEQDIPFYTIPGKDRSLLCDIWQPPKNIKHSGLAFIYLHGSAWTMLDKDYGTRTFFRHLASEGHVIMDVAYRLFPEADFMGMVHDTKHAIAWMKANAATYGINPERIIIGGGSAGAHLAMLAAYTATSKLLTPVDLQQVDLRVHGVISLYGQSDLVATYYHTCQHLTTHSALSKKNKSGGMPSWIQKRMGKDFHRLGFDKDAEAGMLTPMLGGTPDEKPEAYSLFSPITYVHQDCPATLIIHGKQDILAPVKAIRQLHSCLKEVGVPVAMHLIPQTDHGFDNILPKISPAAHNAIYDVERFLAIMAIREPVVSRIPKILSHPFCY</sequence>
<feature type="domain" description="BD-FAE-like" evidence="3">
    <location>
        <begin position="152"/>
        <end position="392"/>
    </location>
</feature>
<dbReference type="PANTHER" id="PTHR48081">
    <property type="entry name" value="AB HYDROLASE SUPERFAMILY PROTEIN C4A8.06C"/>
    <property type="match status" value="1"/>
</dbReference>
<reference evidence="4" key="1">
    <citation type="submission" date="2022-09" db="EMBL/GenBank/DDBJ databases">
        <authorList>
            <person name="Yuan C."/>
            <person name="Ke Z."/>
        </authorList>
    </citation>
    <scope>NUCLEOTIDE SEQUENCE</scope>
    <source>
        <strain evidence="4">LB-8</strain>
    </source>
</reference>
<keyword evidence="2" id="KW-0812">Transmembrane</keyword>
<gene>
    <name evidence="4" type="ORF">OCK74_19835</name>
</gene>
<evidence type="ECO:0000256" key="1">
    <source>
        <dbReference type="ARBA" id="ARBA00022801"/>
    </source>
</evidence>
<proteinExistence type="predicted"/>
<keyword evidence="5" id="KW-1185">Reference proteome</keyword>
<feature type="transmembrane region" description="Helical" evidence="2">
    <location>
        <begin position="36"/>
        <end position="55"/>
    </location>
</feature>
<comment type="caution">
    <text evidence="4">The sequence shown here is derived from an EMBL/GenBank/DDBJ whole genome shotgun (WGS) entry which is preliminary data.</text>
</comment>
<reference evidence="4" key="2">
    <citation type="submission" date="2023-04" db="EMBL/GenBank/DDBJ databases">
        <title>Paracnuella aquatica gen. nov., sp. nov., a member of the family Chitinophagaceae isolated from a hot spring.</title>
        <authorList>
            <person name="Wang C."/>
        </authorList>
    </citation>
    <scope>NUCLEOTIDE SEQUENCE</scope>
    <source>
        <strain evidence="4">LB-8</strain>
    </source>
</reference>
<keyword evidence="1 4" id="KW-0378">Hydrolase</keyword>
<keyword evidence="2" id="KW-1133">Transmembrane helix</keyword>
<dbReference type="RefSeq" id="WP_279298822.1">
    <property type="nucleotide sequence ID" value="NZ_JAOTIF010000020.1"/>
</dbReference>
<dbReference type="InterPro" id="IPR029058">
    <property type="entry name" value="AB_hydrolase_fold"/>
</dbReference>
<organism evidence="4 5">
    <name type="scientific">Paraflavisolibacter caeni</name>
    <dbReference type="NCBI Taxonomy" id="2982496"/>
    <lineage>
        <taxon>Bacteria</taxon>
        <taxon>Pseudomonadati</taxon>
        <taxon>Bacteroidota</taxon>
        <taxon>Chitinophagia</taxon>
        <taxon>Chitinophagales</taxon>
        <taxon>Chitinophagaceae</taxon>
        <taxon>Paraflavisolibacter</taxon>
    </lineage>
</organism>
<dbReference type="InterPro" id="IPR050300">
    <property type="entry name" value="GDXG_lipolytic_enzyme"/>
</dbReference>
<dbReference type="Gene3D" id="3.40.50.1820">
    <property type="entry name" value="alpha/beta hydrolase"/>
    <property type="match status" value="1"/>
</dbReference>
<keyword evidence="2" id="KW-0472">Membrane</keyword>
<dbReference type="AlphaFoldDB" id="A0A9X2XPI0"/>
<dbReference type="Pfam" id="PF20434">
    <property type="entry name" value="BD-FAE"/>
    <property type="match status" value="1"/>
</dbReference>
<accession>A0A9X2XPI0</accession>
<dbReference type="Proteomes" id="UP001155483">
    <property type="component" value="Unassembled WGS sequence"/>
</dbReference>
<evidence type="ECO:0000313" key="5">
    <source>
        <dbReference type="Proteomes" id="UP001155483"/>
    </source>
</evidence>
<dbReference type="InterPro" id="IPR049492">
    <property type="entry name" value="BD-FAE-like_dom"/>
</dbReference>
<dbReference type="EMBL" id="JAOTIF010000020">
    <property type="protein sequence ID" value="MCU7551383.1"/>
    <property type="molecule type" value="Genomic_DNA"/>
</dbReference>
<dbReference type="SUPFAM" id="SSF53474">
    <property type="entry name" value="alpha/beta-Hydrolases"/>
    <property type="match status" value="1"/>
</dbReference>
<feature type="transmembrane region" description="Helical" evidence="2">
    <location>
        <begin position="6"/>
        <end position="24"/>
    </location>
</feature>
<evidence type="ECO:0000256" key="2">
    <source>
        <dbReference type="SAM" id="Phobius"/>
    </source>
</evidence>
<dbReference type="GO" id="GO:0016787">
    <property type="term" value="F:hydrolase activity"/>
    <property type="evidence" value="ECO:0007669"/>
    <property type="project" value="UniProtKB-KW"/>
</dbReference>
<feature type="transmembrane region" description="Helical" evidence="2">
    <location>
        <begin position="61"/>
        <end position="81"/>
    </location>
</feature>